<dbReference type="Proteomes" id="UP000094960">
    <property type="component" value="Chromosome"/>
</dbReference>
<dbReference type="KEGG" id="spun:BFF78_24800"/>
<evidence type="ECO:0000313" key="1">
    <source>
        <dbReference type="EMBL" id="AOR33844.1"/>
    </source>
</evidence>
<proteinExistence type="predicted"/>
<name>A0A1D7YE78_9ACTN</name>
<gene>
    <name evidence="1" type="ORF">BFF78_24800</name>
</gene>
<protein>
    <submittedName>
        <fullName evidence="1">Uncharacterized protein</fullName>
    </submittedName>
</protein>
<keyword evidence="2" id="KW-1185">Reference proteome</keyword>
<dbReference type="AlphaFoldDB" id="A0A1D7YE78"/>
<evidence type="ECO:0000313" key="2">
    <source>
        <dbReference type="Proteomes" id="UP000094960"/>
    </source>
</evidence>
<accession>A0A1D7YE78</accession>
<dbReference type="EMBL" id="CP017248">
    <property type="protein sequence ID" value="AOR33844.1"/>
    <property type="molecule type" value="Genomic_DNA"/>
</dbReference>
<organism evidence="1 2">
    <name type="scientific">Streptomyces fodineus</name>
    <dbReference type="NCBI Taxonomy" id="1904616"/>
    <lineage>
        <taxon>Bacteria</taxon>
        <taxon>Bacillati</taxon>
        <taxon>Actinomycetota</taxon>
        <taxon>Actinomycetes</taxon>
        <taxon>Kitasatosporales</taxon>
        <taxon>Streptomycetaceae</taxon>
        <taxon>Streptomyces</taxon>
    </lineage>
</organism>
<reference evidence="2" key="1">
    <citation type="submission" date="2016-09" db="EMBL/GenBank/DDBJ databases">
        <title>Streptomyces puniciscabiei strain:TW1S1 Genome sequencing and assembly.</title>
        <authorList>
            <person name="Kim M.-K."/>
            <person name="Kim S.B."/>
        </authorList>
    </citation>
    <scope>NUCLEOTIDE SEQUENCE [LARGE SCALE GENOMIC DNA]</scope>
    <source>
        <strain evidence="2">TW1S1</strain>
    </source>
</reference>
<sequence length="176" mass="19687">MRPIRAGGQYGGMRDLRWEEVSGWFDPEEMGTLPDLRVPGTTAEHWQALLDLVVAGGWRHEYAQGDAVRPLPRAAQVLGRPPGAECPQLRVWPARDMLAVFRFLGPQEIDFDVDLRELQGQERLDLFCGFLRAIGRHLHRPVLMDPEGAHGHAILGYDPSTDRVALASDVPPGPRR</sequence>